<dbReference type="InterPro" id="IPR036388">
    <property type="entry name" value="WH-like_DNA-bd_sf"/>
</dbReference>
<name>A0A1H1UCI1_9CORY</name>
<evidence type="ECO:0000259" key="2">
    <source>
        <dbReference type="Pfam" id="PF01047"/>
    </source>
</evidence>
<feature type="domain" description="HTH marR-type" evidence="2">
    <location>
        <begin position="25"/>
        <end position="66"/>
    </location>
</feature>
<evidence type="ECO:0000313" key="4">
    <source>
        <dbReference type="Proteomes" id="UP000182237"/>
    </source>
</evidence>
<dbReference type="PANTHER" id="PTHR18964:SF149">
    <property type="entry name" value="BIFUNCTIONAL UDP-N-ACETYLGLUCOSAMINE 2-EPIMERASE_N-ACETYLMANNOSAMINE KINASE"/>
    <property type="match status" value="1"/>
</dbReference>
<dbReference type="AlphaFoldDB" id="A0A1H1UCI1"/>
<protein>
    <submittedName>
        <fullName evidence="3">Sugar kinase of the NBD/HSP70 family, may contain an N-terminal HTH domain</fullName>
    </submittedName>
</protein>
<dbReference type="eggNOG" id="COG1940">
    <property type="taxonomic scope" value="Bacteria"/>
</dbReference>
<sequence>MAVPPTTQATPRPVHFRLPSDIAGRCLQQVRVHPGITRRELQDDLGLTQATTSRLITRLEKAGLIRLGSSQDTGPGRPSAGLYVDGEELLAVGAHVGKRDTRIVLTDLQGRVLAQDRLALDVSTARADDALETVAWRMAHLAQQAPVPIQNAGVAFSADVHDDGTITSPTYGWDNVPALTLTRAALGRVAATSNFAPDVDVEVCTGVSAMAAFELAHMDLRDLESAALTRSALYVYAREVVSYAWIVHGGIHRPRLGHQNPLLSRFMRDSPLSAASAHDGTDPLSVSALLACAADYGYRASSLPELVRAARRDARLAALLDHRADILGGVVDVAVQVIDPAAVVFAGETFSADPQRTRRIAGHVQSAPGSDYALKAYPANIDVIVEAAKMIALHAPWQQPLGAL</sequence>
<evidence type="ECO:0000256" key="1">
    <source>
        <dbReference type="ARBA" id="ARBA00006479"/>
    </source>
</evidence>
<dbReference type="EMBL" id="LT629765">
    <property type="protein sequence ID" value="SDS70011.1"/>
    <property type="molecule type" value="Genomic_DNA"/>
</dbReference>
<dbReference type="Proteomes" id="UP000182237">
    <property type="component" value="Chromosome I"/>
</dbReference>
<keyword evidence="3" id="KW-0808">Transferase</keyword>
<dbReference type="InterPro" id="IPR000835">
    <property type="entry name" value="HTH_MarR-typ"/>
</dbReference>
<proteinExistence type="inferred from homology"/>
<reference evidence="3 4" key="1">
    <citation type="submission" date="2016-10" db="EMBL/GenBank/DDBJ databases">
        <authorList>
            <person name="de Groot N.N."/>
        </authorList>
    </citation>
    <scope>NUCLEOTIDE SEQUENCE [LARGE SCALE GENOMIC DNA]</scope>
    <source>
        <strain evidence="3 4">DSM 45434</strain>
    </source>
</reference>
<gene>
    <name evidence="3" type="ORF">SAMN04488539_2199</name>
</gene>
<organism evidence="3 4">
    <name type="scientific">Corynebacterium timonense</name>
    <dbReference type="NCBI Taxonomy" id="441500"/>
    <lineage>
        <taxon>Bacteria</taxon>
        <taxon>Bacillati</taxon>
        <taxon>Actinomycetota</taxon>
        <taxon>Actinomycetes</taxon>
        <taxon>Mycobacteriales</taxon>
        <taxon>Corynebacteriaceae</taxon>
        <taxon>Corynebacterium</taxon>
    </lineage>
</organism>
<dbReference type="InterPro" id="IPR036390">
    <property type="entry name" value="WH_DNA-bd_sf"/>
</dbReference>
<dbReference type="GO" id="GO:0016301">
    <property type="term" value="F:kinase activity"/>
    <property type="evidence" value="ECO:0007669"/>
    <property type="project" value="UniProtKB-KW"/>
</dbReference>
<dbReference type="InterPro" id="IPR000600">
    <property type="entry name" value="ROK"/>
</dbReference>
<keyword evidence="4" id="KW-1185">Reference proteome</keyword>
<dbReference type="OrthoDB" id="3605644at2"/>
<dbReference type="SUPFAM" id="SSF53067">
    <property type="entry name" value="Actin-like ATPase domain"/>
    <property type="match status" value="1"/>
</dbReference>
<dbReference type="Pfam" id="PF01047">
    <property type="entry name" value="MarR"/>
    <property type="match status" value="1"/>
</dbReference>
<dbReference type="Gene3D" id="1.10.10.10">
    <property type="entry name" value="Winged helix-like DNA-binding domain superfamily/Winged helix DNA-binding domain"/>
    <property type="match status" value="1"/>
</dbReference>
<dbReference type="Gene3D" id="3.30.420.40">
    <property type="match status" value="1"/>
</dbReference>
<accession>A0A1H1UCI1</accession>
<comment type="similarity">
    <text evidence="1">Belongs to the ROK (NagC/XylR) family.</text>
</comment>
<keyword evidence="3" id="KW-0418">Kinase</keyword>
<dbReference type="PANTHER" id="PTHR18964">
    <property type="entry name" value="ROK (REPRESSOR, ORF, KINASE) FAMILY"/>
    <property type="match status" value="1"/>
</dbReference>
<dbReference type="SUPFAM" id="SSF46785">
    <property type="entry name" value="Winged helix' DNA-binding domain"/>
    <property type="match status" value="1"/>
</dbReference>
<dbReference type="STRING" id="1203190.GCA_000312345_00737"/>
<evidence type="ECO:0000313" key="3">
    <source>
        <dbReference type="EMBL" id="SDS70011.1"/>
    </source>
</evidence>
<dbReference type="InterPro" id="IPR043129">
    <property type="entry name" value="ATPase_NBD"/>
</dbReference>
<dbReference type="GO" id="GO:0003700">
    <property type="term" value="F:DNA-binding transcription factor activity"/>
    <property type="evidence" value="ECO:0007669"/>
    <property type="project" value="InterPro"/>
</dbReference>
<dbReference type="RefSeq" id="WP_019193587.1">
    <property type="nucleotide sequence ID" value="NZ_LT629765.1"/>
</dbReference>